<protein>
    <submittedName>
        <fullName evidence="5">Fatty-acid--CoA ligase</fullName>
    </submittedName>
</protein>
<dbReference type="CDD" id="cd17631">
    <property type="entry name" value="FACL_FadD13-like"/>
    <property type="match status" value="1"/>
</dbReference>
<dbReference type="InterPro" id="IPR020845">
    <property type="entry name" value="AMP-binding_CS"/>
</dbReference>
<evidence type="ECO:0000259" key="3">
    <source>
        <dbReference type="Pfam" id="PF00501"/>
    </source>
</evidence>
<dbReference type="FunFam" id="3.30.300.30:FF:000008">
    <property type="entry name" value="2,3-dihydroxybenzoate-AMP ligase"/>
    <property type="match status" value="1"/>
</dbReference>
<dbReference type="InterPro" id="IPR050237">
    <property type="entry name" value="ATP-dep_AMP-bd_enzyme"/>
</dbReference>
<dbReference type="InterPro" id="IPR042099">
    <property type="entry name" value="ANL_N_sf"/>
</dbReference>
<evidence type="ECO:0000259" key="4">
    <source>
        <dbReference type="Pfam" id="PF13193"/>
    </source>
</evidence>
<comment type="similarity">
    <text evidence="1">Belongs to the ATP-dependent AMP-binding enzyme family.</text>
</comment>
<dbReference type="NCBIfam" id="NF004837">
    <property type="entry name" value="PRK06187.1"/>
    <property type="match status" value="1"/>
</dbReference>
<evidence type="ECO:0000313" key="6">
    <source>
        <dbReference type="Proteomes" id="UP000248889"/>
    </source>
</evidence>
<dbReference type="AlphaFoldDB" id="A0A2X0IN50"/>
<dbReference type="Gene3D" id="3.40.50.12780">
    <property type="entry name" value="N-terminal domain of ligase-like"/>
    <property type="match status" value="1"/>
</dbReference>
<proteinExistence type="inferred from homology"/>
<accession>A0A2X0IN50</accession>
<name>A0A2X0IN50_9ACTN</name>
<dbReference type="RefSeq" id="WP_111501324.1">
    <property type="nucleotide sequence ID" value="NZ_QKYN01000054.1"/>
</dbReference>
<dbReference type="SUPFAM" id="SSF56801">
    <property type="entry name" value="Acetyl-CoA synthetase-like"/>
    <property type="match status" value="1"/>
</dbReference>
<dbReference type="OrthoDB" id="9803968at2"/>
<sequence length="520" mass="55202">MYLTQALHRAIQVAPERLMTVCGDRAHTARETVDRVARLASALRGLGVAAGDRVALLAGNSDRYHEIFFAAWWTGAVVTPLNTRWSPAEIAYGLNDSGARVLFVDDDFTDAVPRLLEECPDLAADAVVHCGDGATPAGMRGYEELVAGADPVPDARAGGDTLAALLYTGGTTGSPKGVMVSHRGLVTSTLGTQVSRQSAVPGGCQLVSAPMFHIAALTGWLAQLTVGGTVVFLPGFTVAGVLDAVARHRVTSLGLVPTMLQMLVDHPDAADADLSGLRHIGYGASAVSESLLKRAMDLFPQARFTQGYGMTETAINTVLGAEEHRTGGDLLRSAGRAAAHCEVRVAGPDGAELPRGEIGELLCRGDHLMLGYWNRPDETAAALRDGWLHTGDAAYMDEAGYVFITDRIKDMIISGGENVYSAEVENALTQHPAVASCAVLGLPDRLWGERVHAVVVLRPGATATEDELRTHVRALIAGYKAPRSFAFADALPVSGAGKILKRELRDRHLRESGRDVKKHS</sequence>
<dbReference type="Pfam" id="PF13193">
    <property type="entry name" value="AMP-binding_C"/>
    <property type="match status" value="1"/>
</dbReference>
<dbReference type="InterPro" id="IPR025110">
    <property type="entry name" value="AMP-bd_C"/>
</dbReference>
<dbReference type="PANTHER" id="PTHR43767">
    <property type="entry name" value="LONG-CHAIN-FATTY-ACID--COA LIGASE"/>
    <property type="match status" value="1"/>
</dbReference>
<keyword evidence="2 5" id="KW-0436">Ligase</keyword>
<dbReference type="GO" id="GO:0016878">
    <property type="term" value="F:acid-thiol ligase activity"/>
    <property type="evidence" value="ECO:0007669"/>
    <property type="project" value="UniProtKB-ARBA"/>
</dbReference>
<keyword evidence="6" id="KW-1185">Reference proteome</keyword>
<reference evidence="5 6" key="1">
    <citation type="submission" date="2018-06" db="EMBL/GenBank/DDBJ databases">
        <title>Streptacidiphilus pinicola sp. nov., isolated from pine grove soil.</title>
        <authorList>
            <person name="Roh S.G."/>
            <person name="Park S."/>
            <person name="Kim M.-K."/>
            <person name="Yun B.-R."/>
            <person name="Park J."/>
            <person name="Kim M.J."/>
            <person name="Kim Y.S."/>
            <person name="Kim S.B."/>
        </authorList>
    </citation>
    <scope>NUCLEOTIDE SEQUENCE [LARGE SCALE GENOMIC DNA]</scope>
    <source>
        <strain evidence="5 6">MMS16-CNU450</strain>
    </source>
</reference>
<dbReference type="PANTHER" id="PTHR43767:SF1">
    <property type="entry name" value="NONRIBOSOMAL PEPTIDE SYNTHASE PES1 (EUROFUNG)-RELATED"/>
    <property type="match status" value="1"/>
</dbReference>
<dbReference type="InterPro" id="IPR045851">
    <property type="entry name" value="AMP-bd_C_sf"/>
</dbReference>
<evidence type="ECO:0000256" key="1">
    <source>
        <dbReference type="ARBA" id="ARBA00006432"/>
    </source>
</evidence>
<dbReference type="Proteomes" id="UP000248889">
    <property type="component" value="Unassembled WGS sequence"/>
</dbReference>
<feature type="domain" description="AMP-dependent synthetase/ligase" evidence="3">
    <location>
        <begin position="9"/>
        <end position="373"/>
    </location>
</feature>
<gene>
    <name evidence="5" type="ORF">DN069_14170</name>
</gene>
<dbReference type="Pfam" id="PF00501">
    <property type="entry name" value="AMP-binding"/>
    <property type="match status" value="1"/>
</dbReference>
<comment type="caution">
    <text evidence="5">The sequence shown here is derived from an EMBL/GenBank/DDBJ whole genome shotgun (WGS) entry which is preliminary data.</text>
</comment>
<dbReference type="Gene3D" id="3.30.300.30">
    <property type="match status" value="1"/>
</dbReference>
<dbReference type="InterPro" id="IPR000873">
    <property type="entry name" value="AMP-dep_synth/lig_dom"/>
</dbReference>
<dbReference type="EMBL" id="QKYN01000054">
    <property type="protein sequence ID" value="RAG84963.1"/>
    <property type="molecule type" value="Genomic_DNA"/>
</dbReference>
<evidence type="ECO:0000256" key="2">
    <source>
        <dbReference type="ARBA" id="ARBA00022598"/>
    </source>
</evidence>
<feature type="domain" description="AMP-binding enzyme C-terminal" evidence="4">
    <location>
        <begin position="423"/>
        <end position="498"/>
    </location>
</feature>
<evidence type="ECO:0000313" key="5">
    <source>
        <dbReference type="EMBL" id="RAG84963.1"/>
    </source>
</evidence>
<organism evidence="5 6">
    <name type="scientific">Streptacidiphilus pinicola</name>
    <dbReference type="NCBI Taxonomy" id="2219663"/>
    <lineage>
        <taxon>Bacteria</taxon>
        <taxon>Bacillati</taxon>
        <taxon>Actinomycetota</taxon>
        <taxon>Actinomycetes</taxon>
        <taxon>Kitasatosporales</taxon>
        <taxon>Streptomycetaceae</taxon>
        <taxon>Streptacidiphilus</taxon>
    </lineage>
</organism>
<dbReference type="PROSITE" id="PS00455">
    <property type="entry name" value="AMP_BINDING"/>
    <property type="match status" value="1"/>
</dbReference>